<feature type="transmembrane region" description="Helical" evidence="7">
    <location>
        <begin position="6"/>
        <end position="31"/>
    </location>
</feature>
<keyword evidence="6 7" id="KW-0472">Membrane</keyword>
<evidence type="ECO:0000313" key="9">
    <source>
        <dbReference type="EMBL" id="GAG94722.1"/>
    </source>
</evidence>
<evidence type="ECO:0000256" key="6">
    <source>
        <dbReference type="ARBA" id="ARBA00023136"/>
    </source>
</evidence>
<gene>
    <name evidence="9" type="ORF">S01H4_36743</name>
</gene>
<feature type="non-terminal residue" evidence="9">
    <location>
        <position position="1"/>
    </location>
</feature>
<dbReference type="GO" id="GO:0005886">
    <property type="term" value="C:plasma membrane"/>
    <property type="evidence" value="ECO:0007669"/>
    <property type="project" value="UniProtKB-SubCell"/>
</dbReference>
<evidence type="ECO:0000256" key="2">
    <source>
        <dbReference type="ARBA" id="ARBA00022448"/>
    </source>
</evidence>
<sequence length="205" mass="22363">YGARTSLFIGFLSTGISLSIGVILGSIAGYFGGMTDNIIMRFVDVFMMLPTFFLILVIAAIFGSDIWNVMFIIGLTGWPSITRLIRGNFLTLKNMDFILAVRGAGASDAYIIFREILPNAIYPAIVSASMRVSGAIMTEASLSFLGLGDPNAVSWGWLLNESMRAFRIAWWLPLFPGLAITILAIGFNLMGDGINDALNPHLKER</sequence>
<dbReference type="PANTHER" id="PTHR43386">
    <property type="entry name" value="OLIGOPEPTIDE TRANSPORT SYSTEM PERMEASE PROTEIN APPC"/>
    <property type="match status" value="1"/>
</dbReference>
<keyword evidence="3" id="KW-1003">Cell membrane</keyword>
<protein>
    <recommendedName>
        <fullName evidence="8">ABC transmembrane type-1 domain-containing protein</fullName>
    </recommendedName>
</protein>
<dbReference type="GO" id="GO:0055085">
    <property type="term" value="P:transmembrane transport"/>
    <property type="evidence" value="ECO:0007669"/>
    <property type="project" value="InterPro"/>
</dbReference>
<dbReference type="InterPro" id="IPR000515">
    <property type="entry name" value="MetI-like"/>
</dbReference>
<evidence type="ECO:0000256" key="7">
    <source>
        <dbReference type="SAM" id="Phobius"/>
    </source>
</evidence>
<keyword evidence="5 7" id="KW-1133">Transmembrane helix</keyword>
<dbReference type="InterPro" id="IPR050366">
    <property type="entry name" value="BP-dependent_transpt_permease"/>
</dbReference>
<feature type="transmembrane region" description="Helical" evidence="7">
    <location>
        <begin position="168"/>
        <end position="190"/>
    </location>
</feature>
<dbReference type="SUPFAM" id="SSF161098">
    <property type="entry name" value="MetI-like"/>
    <property type="match status" value="1"/>
</dbReference>
<dbReference type="Pfam" id="PF00528">
    <property type="entry name" value="BPD_transp_1"/>
    <property type="match status" value="1"/>
</dbReference>
<reference evidence="9" key="1">
    <citation type="journal article" date="2014" name="Front. Microbiol.">
        <title>High frequency of phylogenetically diverse reductive dehalogenase-homologous genes in deep subseafloor sedimentary metagenomes.</title>
        <authorList>
            <person name="Kawai M."/>
            <person name="Futagami T."/>
            <person name="Toyoda A."/>
            <person name="Takaki Y."/>
            <person name="Nishi S."/>
            <person name="Hori S."/>
            <person name="Arai W."/>
            <person name="Tsubouchi T."/>
            <person name="Morono Y."/>
            <person name="Uchiyama I."/>
            <person name="Ito T."/>
            <person name="Fujiyama A."/>
            <person name="Inagaki F."/>
            <person name="Takami H."/>
        </authorList>
    </citation>
    <scope>NUCLEOTIDE SEQUENCE</scope>
    <source>
        <strain evidence="9">Expedition CK06-06</strain>
    </source>
</reference>
<dbReference type="InterPro" id="IPR035906">
    <property type="entry name" value="MetI-like_sf"/>
</dbReference>
<dbReference type="Gene3D" id="1.10.3720.10">
    <property type="entry name" value="MetI-like"/>
    <property type="match status" value="1"/>
</dbReference>
<evidence type="ECO:0000256" key="4">
    <source>
        <dbReference type="ARBA" id="ARBA00022692"/>
    </source>
</evidence>
<evidence type="ECO:0000256" key="5">
    <source>
        <dbReference type="ARBA" id="ARBA00022989"/>
    </source>
</evidence>
<name>X1CP30_9ZZZZ</name>
<evidence type="ECO:0000256" key="3">
    <source>
        <dbReference type="ARBA" id="ARBA00022475"/>
    </source>
</evidence>
<dbReference type="PROSITE" id="PS50928">
    <property type="entry name" value="ABC_TM1"/>
    <property type="match status" value="1"/>
</dbReference>
<feature type="transmembrane region" description="Helical" evidence="7">
    <location>
        <begin position="66"/>
        <end position="85"/>
    </location>
</feature>
<feature type="domain" description="ABC transmembrane type-1" evidence="8">
    <location>
        <begin position="3"/>
        <end position="191"/>
    </location>
</feature>
<comment type="caution">
    <text evidence="9">The sequence shown here is derived from an EMBL/GenBank/DDBJ whole genome shotgun (WGS) entry which is preliminary data.</text>
</comment>
<feature type="transmembrane region" description="Helical" evidence="7">
    <location>
        <begin position="38"/>
        <end position="60"/>
    </location>
</feature>
<dbReference type="PANTHER" id="PTHR43386:SF1">
    <property type="entry name" value="D,D-DIPEPTIDE TRANSPORT SYSTEM PERMEASE PROTEIN DDPC-RELATED"/>
    <property type="match status" value="1"/>
</dbReference>
<comment type="subcellular location">
    <subcellularLocation>
        <location evidence="1">Cell membrane</location>
        <topology evidence="1">Multi-pass membrane protein</topology>
    </subcellularLocation>
</comment>
<dbReference type="AlphaFoldDB" id="X1CP30"/>
<evidence type="ECO:0000259" key="8">
    <source>
        <dbReference type="PROSITE" id="PS50928"/>
    </source>
</evidence>
<accession>X1CP30</accession>
<dbReference type="EMBL" id="BART01019666">
    <property type="protein sequence ID" value="GAG94722.1"/>
    <property type="molecule type" value="Genomic_DNA"/>
</dbReference>
<dbReference type="CDD" id="cd06261">
    <property type="entry name" value="TM_PBP2"/>
    <property type="match status" value="1"/>
</dbReference>
<evidence type="ECO:0000256" key="1">
    <source>
        <dbReference type="ARBA" id="ARBA00004651"/>
    </source>
</evidence>
<keyword evidence="4 7" id="KW-0812">Transmembrane</keyword>
<proteinExistence type="predicted"/>
<keyword evidence="2" id="KW-0813">Transport</keyword>
<organism evidence="9">
    <name type="scientific">marine sediment metagenome</name>
    <dbReference type="NCBI Taxonomy" id="412755"/>
    <lineage>
        <taxon>unclassified sequences</taxon>
        <taxon>metagenomes</taxon>
        <taxon>ecological metagenomes</taxon>
    </lineage>
</organism>